<evidence type="ECO:0000313" key="3">
    <source>
        <dbReference type="EMBL" id="MFD1164726.1"/>
    </source>
</evidence>
<dbReference type="PROSITE" id="PS51318">
    <property type="entry name" value="TAT"/>
    <property type="match status" value="1"/>
</dbReference>
<dbReference type="SUPFAM" id="SSF56300">
    <property type="entry name" value="Metallo-dependent phosphatases"/>
    <property type="match status" value="1"/>
</dbReference>
<dbReference type="InterPro" id="IPR029052">
    <property type="entry name" value="Metallo-depent_PP-like"/>
</dbReference>
<dbReference type="EC" id="3.1.-.-" evidence="3"/>
<dbReference type="EMBL" id="JBHTKY010000003">
    <property type="protein sequence ID" value="MFD1164726.1"/>
    <property type="molecule type" value="Genomic_DNA"/>
</dbReference>
<keyword evidence="1" id="KW-0732">Signal</keyword>
<organism evidence="3 4">
    <name type="scientific">Sphingobacterium daejeonense</name>
    <dbReference type="NCBI Taxonomy" id="371142"/>
    <lineage>
        <taxon>Bacteria</taxon>
        <taxon>Pseudomonadati</taxon>
        <taxon>Bacteroidota</taxon>
        <taxon>Sphingobacteriia</taxon>
        <taxon>Sphingobacteriales</taxon>
        <taxon>Sphingobacteriaceae</taxon>
        <taxon>Sphingobacterium</taxon>
    </lineage>
</organism>
<evidence type="ECO:0000313" key="4">
    <source>
        <dbReference type="Proteomes" id="UP001597205"/>
    </source>
</evidence>
<dbReference type="InterPro" id="IPR006311">
    <property type="entry name" value="TAT_signal"/>
</dbReference>
<dbReference type="GO" id="GO:0016787">
    <property type="term" value="F:hydrolase activity"/>
    <property type="evidence" value="ECO:0007669"/>
    <property type="project" value="UniProtKB-KW"/>
</dbReference>
<proteinExistence type="predicted"/>
<sequence>MSFNRRNFLKGLGLIGLGASTPSYAKKFAEVKIDEFEFACPPYLQNLKDNSITVCSIFNKPCLAWVEVLDENNQVITKVYEVEDGMRNANAEVFKFKVPTKKGKIKYRVAAKEITKFEPYKIEYGKEIESEPLDITLPTLKQDSINCLILNDIHEDKDGYAYLYDKSKLAKKDLVFLNGDLFHYVTNQKDLTDKLLKPIGEKFASKTPFLMIRGNHETRGSFAREYKRYFDYPENKFYQAFRMGPIYWIILDSGEDKPDDHEVYGGTVDYDNYRLEQKEWLAKVLQSKERREAKHTLVITHIPFQHSDDWHGTKHNHQCFHELINNNDVDAVISGHTHKYSFHPPDQNHNYYVIIGGGPKAGNRTYVDISAAAKNLQISLNLDDGTIINRMTKG</sequence>
<dbReference type="Proteomes" id="UP001597205">
    <property type="component" value="Unassembled WGS sequence"/>
</dbReference>
<dbReference type="InterPro" id="IPR004843">
    <property type="entry name" value="Calcineurin-like_PHP"/>
</dbReference>
<feature type="domain" description="Calcineurin-like phosphoesterase" evidence="2">
    <location>
        <begin position="148"/>
        <end position="340"/>
    </location>
</feature>
<evidence type="ECO:0000256" key="1">
    <source>
        <dbReference type="ARBA" id="ARBA00022729"/>
    </source>
</evidence>
<keyword evidence="4" id="KW-1185">Reference proteome</keyword>
<gene>
    <name evidence="3" type="ORF">ACFQ2C_03805</name>
</gene>
<dbReference type="Gene3D" id="3.60.21.10">
    <property type="match status" value="1"/>
</dbReference>
<keyword evidence="3" id="KW-0378">Hydrolase</keyword>
<name>A0ABW3RHX6_9SPHI</name>
<evidence type="ECO:0000259" key="2">
    <source>
        <dbReference type="Pfam" id="PF00149"/>
    </source>
</evidence>
<comment type="caution">
    <text evidence="3">The sequence shown here is derived from an EMBL/GenBank/DDBJ whole genome shotgun (WGS) entry which is preliminary data.</text>
</comment>
<dbReference type="InterPro" id="IPR039331">
    <property type="entry name" value="PAPs-like"/>
</dbReference>
<dbReference type="PANTHER" id="PTHR22953:SF153">
    <property type="entry name" value="PURPLE ACID PHOSPHATASE"/>
    <property type="match status" value="1"/>
</dbReference>
<accession>A0ABW3RHX6</accession>
<dbReference type="PANTHER" id="PTHR22953">
    <property type="entry name" value="ACID PHOSPHATASE RELATED"/>
    <property type="match status" value="1"/>
</dbReference>
<reference evidence="4" key="1">
    <citation type="journal article" date="2019" name="Int. J. Syst. Evol. Microbiol.">
        <title>The Global Catalogue of Microorganisms (GCM) 10K type strain sequencing project: providing services to taxonomists for standard genome sequencing and annotation.</title>
        <authorList>
            <consortium name="The Broad Institute Genomics Platform"/>
            <consortium name="The Broad Institute Genome Sequencing Center for Infectious Disease"/>
            <person name="Wu L."/>
            <person name="Ma J."/>
        </authorList>
    </citation>
    <scope>NUCLEOTIDE SEQUENCE [LARGE SCALE GENOMIC DNA]</scope>
    <source>
        <strain evidence="4">CCUG 52468</strain>
    </source>
</reference>
<dbReference type="Pfam" id="PF00149">
    <property type="entry name" value="Metallophos"/>
    <property type="match status" value="1"/>
</dbReference>
<protein>
    <submittedName>
        <fullName evidence="3">Metallophosphoesterase family protein</fullName>
        <ecNumber evidence="3">3.1.-.-</ecNumber>
    </submittedName>
</protein>
<dbReference type="RefSeq" id="WP_380894796.1">
    <property type="nucleotide sequence ID" value="NZ_JBHTKY010000003.1"/>
</dbReference>